<dbReference type="AlphaFoldDB" id="G7YEY7"/>
<proteinExistence type="predicted"/>
<accession>G7YEY7</accession>
<organism evidence="1 2">
    <name type="scientific">Clonorchis sinensis</name>
    <name type="common">Chinese liver fluke</name>
    <dbReference type="NCBI Taxonomy" id="79923"/>
    <lineage>
        <taxon>Eukaryota</taxon>
        <taxon>Metazoa</taxon>
        <taxon>Spiralia</taxon>
        <taxon>Lophotrochozoa</taxon>
        <taxon>Platyhelminthes</taxon>
        <taxon>Trematoda</taxon>
        <taxon>Digenea</taxon>
        <taxon>Opisthorchiida</taxon>
        <taxon>Opisthorchiata</taxon>
        <taxon>Opisthorchiidae</taxon>
        <taxon>Clonorchis</taxon>
    </lineage>
</organism>
<protein>
    <submittedName>
        <fullName evidence="1">Uncharacterized protein</fullName>
    </submittedName>
</protein>
<gene>
    <name evidence="1" type="ORF">CLF_106322</name>
</gene>
<keyword evidence="2" id="KW-1185">Reference proteome</keyword>
<dbReference type="EMBL" id="DF143164">
    <property type="protein sequence ID" value="GAA51520.1"/>
    <property type="molecule type" value="Genomic_DNA"/>
</dbReference>
<evidence type="ECO:0000313" key="2">
    <source>
        <dbReference type="Proteomes" id="UP000008909"/>
    </source>
</evidence>
<reference key="2">
    <citation type="submission" date="2011-10" db="EMBL/GenBank/DDBJ databases">
        <title>The genome and transcriptome sequence of Clonorchis sinensis provide insights into the carcinogenic liver fluke.</title>
        <authorList>
            <person name="Wang X."/>
            <person name="Huang Y."/>
            <person name="Chen W."/>
            <person name="Liu H."/>
            <person name="Guo L."/>
            <person name="Chen Y."/>
            <person name="Luo F."/>
            <person name="Zhou W."/>
            <person name="Sun J."/>
            <person name="Mao Q."/>
            <person name="Liang P."/>
            <person name="Zhou C."/>
            <person name="Tian Y."/>
            <person name="Men J."/>
            <person name="Lv X."/>
            <person name="Huang L."/>
            <person name="Zhou J."/>
            <person name="Hu Y."/>
            <person name="Li R."/>
            <person name="Zhang F."/>
            <person name="Lei H."/>
            <person name="Li X."/>
            <person name="Hu X."/>
            <person name="Liang C."/>
            <person name="Xu J."/>
            <person name="Wu Z."/>
            <person name="Yu X."/>
        </authorList>
    </citation>
    <scope>NUCLEOTIDE SEQUENCE</scope>
    <source>
        <strain>Henan</strain>
    </source>
</reference>
<evidence type="ECO:0000313" key="1">
    <source>
        <dbReference type="EMBL" id="GAA51520.1"/>
    </source>
</evidence>
<dbReference type="Proteomes" id="UP000008909">
    <property type="component" value="Unassembled WGS sequence"/>
</dbReference>
<sequence>MPHRPSRGAISRVALLAAYSRAGPALRTDDSVRLASALRAASARHMAPTSSGSLPNAPPSVVNAYWEEIATSLHSAGNFVCGTAPPGALKHWISDQTVVLFKSRRNIPAGPEHNLVRRIIRRQVKVSHSKLFGRELFQQRHTGVMAVSLKHNQLENSTIERFSGIYLSLNKRQVFSEAAVQSFENPEDSLLNAPILSYTVLQPDDLDKIVTCPTTLLEGYAHKLQKNG</sequence>
<name>G7YEY7_CLOSI</name>
<reference evidence="1" key="1">
    <citation type="journal article" date="2011" name="Genome Biol.">
        <title>The draft genome of the carcinogenic human liver fluke Clonorchis sinensis.</title>
        <authorList>
            <person name="Wang X."/>
            <person name="Chen W."/>
            <person name="Huang Y."/>
            <person name="Sun J."/>
            <person name="Men J."/>
            <person name="Liu H."/>
            <person name="Luo F."/>
            <person name="Guo L."/>
            <person name="Lv X."/>
            <person name="Deng C."/>
            <person name="Zhou C."/>
            <person name="Fan Y."/>
            <person name="Li X."/>
            <person name="Huang L."/>
            <person name="Hu Y."/>
            <person name="Liang C."/>
            <person name="Hu X."/>
            <person name="Xu J."/>
            <person name="Yu X."/>
        </authorList>
    </citation>
    <scope>NUCLEOTIDE SEQUENCE [LARGE SCALE GENOMIC DNA]</scope>
    <source>
        <strain evidence="1">Henan</strain>
    </source>
</reference>